<proteinExistence type="predicted"/>
<dbReference type="GO" id="GO:0005615">
    <property type="term" value="C:extracellular space"/>
    <property type="evidence" value="ECO:0007669"/>
    <property type="project" value="InterPro"/>
</dbReference>
<dbReference type="InterPro" id="IPR015250">
    <property type="entry name" value="MPT63-like"/>
</dbReference>
<evidence type="ECO:0000313" key="6">
    <source>
        <dbReference type="Proteomes" id="UP000273119"/>
    </source>
</evidence>
<dbReference type="RefSeq" id="WP_121483994.1">
    <property type="nucleotide sequence ID" value="NZ_QQXL01000001.1"/>
</dbReference>
<evidence type="ECO:0000256" key="2">
    <source>
        <dbReference type="SAM" id="MobiDB-lite"/>
    </source>
</evidence>
<dbReference type="AlphaFoldDB" id="A0A496PMG1"/>
<organism evidence="5 6">
    <name type="scientific">Galactobacter caseinivorans</name>
    <dbReference type="NCBI Taxonomy" id="2676123"/>
    <lineage>
        <taxon>Bacteria</taxon>
        <taxon>Bacillati</taxon>
        <taxon>Actinomycetota</taxon>
        <taxon>Actinomycetes</taxon>
        <taxon>Micrococcales</taxon>
        <taxon>Micrococcaceae</taxon>
        <taxon>Galactobacter</taxon>
    </lineage>
</organism>
<name>A0A496PMG1_9MICC</name>
<reference evidence="5 6" key="1">
    <citation type="submission" date="2018-07" db="EMBL/GenBank/DDBJ databases">
        <title>Arthrobacter sp. nov., isolated from raw cow's milk with high bacterial count.</title>
        <authorList>
            <person name="Hahne J."/>
            <person name="Isele D."/>
            <person name="Lipski A."/>
        </authorList>
    </citation>
    <scope>NUCLEOTIDE SEQUENCE [LARGE SCALE GENOMIC DNA]</scope>
    <source>
        <strain evidence="5 6">JZ R-183</strain>
    </source>
</reference>
<feature type="chain" id="PRO_5038731748" evidence="3">
    <location>
        <begin position="22"/>
        <end position="181"/>
    </location>
</feature>
<dbReference type="EMBL" id="QQXL01000001">
    <property type="protein sequence ID" value="RKW71731.1"/>
    <property type="molecule type" value="Genomic_DNA"/>
</dbReference>
<evidence type="ECO:0000256" key="3">
    <source>
        <dbReference type="SAM" id="SignalP"/>
    </source>
</evidence>
<dbReference type="InterPro" id="IPR029050">
    <property type="entry name" value="Immunoprotect_excell_Ig-like"/>
</dbReference>
<evidence type="ECO:0000313" key="5">
    <source>
        <dbReference type="EMBL" id="RKW71731.1"/>
    </source>
</evidence>
<feature type="domain" description="MPT63-like" evidence="4">
    <location>
        <begin position="61"/>
        <end position="167"/>
    </location>
</feature>
<keyword evidence="6" id="KW-1185">Reference proteome</keyword>
<feature type="compositionally biased region" description="Polar residues" evidence="2">
    <location>
        <begin position="34"/>
        <end position="49"/>
    </location>
</feature>
<dbReference type="PROSITE" id="PS51257">
    <property type="entry name" value="PROKAR_LIPOPROTEIN"/>
    <property type="match status" value="1"/>
</dbReference>
<dbReference type="Pfam" id="PF09167">
    <property type="entry name" value="DUF1942"/>
    <property type="match status" value="1"/>
</dbReference>
<comment type="caution">
    <text evidence="5">The sequence shown here is derived from an EMBL/GenBank/DDBJ whole genome shotgun (WGS) entry which is preliminary data.</text>
</comment>
<accession>A0A496PMG1</accession>
<dbReference type="Proteomes" id="UP000273119">
    <property type="component" value="Unassembled WGS sequence"/>
</dbReference>
<gene>
    <name evidence="5" type="ORF">DWQ67_02580</name>
</gene>
<dbReference type="Gene3D" id="2.60.40.1240">
    <property type="match status" value="1"/>
</dbReference>
<evidence type="ECO:0000259" key="4">
    <source>
        <dbReference type="Pfam" id="PF09167"/>
    </source>
</evidence>
<sequence>MKKVISISAVALVALSLTACSDPSGGTVEKSGADNASQSQAAKDSTTSAAPEAGSESSDPKLGDAYTWENGMKIAVSKPKKFKPSEYAMADVQGKPQVFTVTVTNGTEEDFKPVILSLSASSGGSEAEQIFDSSQGVEMPTTTVKPGKTVTYKVAFDVEDPDDITMDVSPGFEYDSKTFVS</sequence>
<feature type="signal peptide" evidence="3">
    <location>
        <begin position="1"/>
        <end position="21"/>
    </location>
</feature>
<keyword evidence="1 3" id="KW-0732">Signal</keyword>
<feature type="region of interest" description="Disordered" evidence="2">
    <location>
        <begin position="23"/>
        <end position="64"/>
    </location>
</feature>
<protein>
    <submittedName>
        <fullName evidence="5">DUF1942 domain-containing protein</fullName>
    </submittedName>
</protein>
<evidence type="ECO:0000256" key="1">
    <source>
        <dbReference type="ARBA" id="ARBA00022729"/>
    </source>
</evidence>